<evidence type="ECO:0000256" key="1">
    <source>
        <dbReference type="SAM" id="MobiDB-lite"/>
    </source>
</evidence>
<organism evidence="2 3">
    <name type="scientific">Riccia fluitans</name>
    <dbReference type="NCBI Taxonomy" id="41844"/>
    <lineage>
        <taxon>Eukaryota</taxon>
        <taxon>Viridiplantae</taxon>
        <taxon>Streptophyta</taxon>
        <taxon>Embryophyta</taxon>
        <taxon>Marchantiophyta</taxon>
        <taxon>Marchantiopsida</taxon>
        <taxon>Marchantiidae</taxon>
        <taxon>Marchantiales</taxon>
        <taxon>Ricciaceae</taxon>
        <taxon>Riccia</taxon>
    </lineage>
</organism>
<accession>A0ABD1YDD7</accession>
<sequence length="150" mass="17295">MASGSGGGGRDHRRRGKSPELPEEGELMLEVLAPPPKKARPGPSLTQEEKTAHVIENAEMRYAWFVWFVFLVNLDECRHLYWTPCTDEGRERLVGKLIELAMDAFRKASQDPERFGFGRSLDEMQERLTKSVKSIPRHLLEHYEQWLKSS</sequence>
<comment type="caution">
    <text evidence="2">The sequence shown here is derived from an EMBL/GenBank/DDBJ whole genome shotgun (WGS) entry which is preliminary data.</text>
</comment>
<name>A0ABD1YDD7_9MARC</name>
<reference evidence="2 3" key="1">
    <citation type="submission" date="2024-09" db="EMBL/GenBank/DDBJ databases">
        <title>Chromosome-scale assembly of Riccia fluitans.</title>
        <authorList>
            <person name="Paukszto L."/>
            <person name="Sawicki J."/>
            <person name="Karawczyk K."/>
            <person name="Piernik-Szablinska J."/>
            <person name="Szczecinska M."/>
            <person name="Mazdziarz M."/>
        </authorList>
    </citation>
    <scope>NUCLEOTIDE SEQUENCE [LARGE SCALE GENOMIC DNA]</scope>
    <source>
        <strain evidence="2">Rf_01</strain>
        <tissue evidence="2">Aerial parts of the thallus</tissue>
    </source>
</reference>
<feature type="region of interest" description="Disordered" evidence="1">
    <location>
        <begin position="1"/>
        <end position="27"/>
    </location>
</feature>
<protein>
    <submittedName>
        <fullName evidence="2">Uncharacterized protein</fullName>
    </submittedName>
</protein>
<evidence type="ECO:0000313" key="2">
    <source>
        <dbReference type="EMBL" id="KAL2628540.1"/>
    </source>
</evidence>
<keyword evidence="3" id="KW-1185">Reference proteome</keyword>
<dbReference type="Proteomes" id="UP001605036">
    <property type="component" value="Unassembled WGS sequence"/>
</dbReference>
<dbReference type="AlphaFoldDB" id="A0ABD1YDD7"/>
<evidence type="ECO:0000313" key="3">
    <source>
        <dbReference type="Proteomes" id="UP001605036"/>
    </source>
</evidence>
<dbReference type="EMBL" id="JBHFFA010000004">
    <property type="protein sequence ID" value="KAL2628540.1"/>
    <property type="molecule type" value="Genomic_DNA"/>
</dbReference>
<gene>
    <name evidence="2" type="ORF">R1flu_013226</name>
</gene>
<proteinExistence type="predicted"/>